<accession>A0AA91VBN1</accession>
<evidence type="ECO:0000256" key="1">
    <source>
        <dbReference type="SAM" id="Phobius"/>
    </source>
</evidence>
<keyword evidence="1" id="KW-1133">Transmembrane helix</keyword>
<keyword evidence="1" id="KW-0812">Transmembrane</keyword>
<reference evidence="2 3" key="1">
    <citation type="submission" date="2017-09" db="EMBL/GenBank/DDBJ databases">
        <title>Large-scale bioinformatics analysis of Bacillus genomes uncovers conserved roles of natural products in bacterial physiology.</title>
        <authorList>
            <consortium name="Agbiome Team Llc"/>
            <person name="Bleich R.M."/>
            <person name="Grubbs K.J."/>
            <person name="Santa Maria K.C."/>
            <person name="Allen S.E."/>
            <person name="Farag S."/>
            <person name="Shank E.A."/>
            <person name="Bowers A."/>
        </authorList>
    </citation>
    <scope>NUCLEOTIDE SEQUENCE [LARGE SCALE GENOMIC DNA]</scope>
    <source>
        <strain evidence="2 3">AFS092012</strain>
    </source>
</reference>
<feature type="transmembrane region" description="Helical" evidence="1">
    <location>
        <begin position="28"/>
        <end position="48"/>
    </location>
</feature>
<dbReference type="AlphaFoldDB" id="A0AA91VBN1"/>
<comment type="caution">
    <text evidence="2">The sequence shown here is derived from an EMBL/GenBank/DDBJ whole genome shotgun (WGS) entry which is preliminary data.</text>
</comment>
<sequence>MRKFHILLFICLLIGSFCLYILSLLKTFPLLISLPLLFGAIILIISYLNHYKRFKGF</sequence>
<dbReference type="Proteomes" id="UP000221020">
    <property type="component" value="Unassembled WGS sequence"/>
</dbReference>
<name>A0AA91VBN1_9BACI</name>
<keyword evidence="1" id="KW-0472">Membrane</keyword>
<organism evidence="2 3">
    <name type="scientific">Bacillus pseudomycoides</name>
    <dbReference type="NCBI Taxonomy" id="64104"/>
    <lineage>
        <taxon>Bacteria</taxon>
        <taxon>Bacillati</taxon>
        <taxon>Bacillota</taxon>
        <taxon>Bacilli</taxon>
        <taxon>Bacillales</taxon>
        <taxon>Bacillaceae</taxon>
        <taxon>Bacillus</taxon>
        <taxon>Bacillus cereus group</taxon>
    </lineage>
</organism>
<proteinExistence type="predicted"/>
<gene>
    <name evidence="2" type="ORF">CON65_14150</name>
</gene>
<protein>
    <submittedName>
        <fullName evidence="2">Uncharacterized protein</fullName>
    </submittedName>
</protein>
<evidence type="ECO:0000313" key="2">
    <source>
        <dbReference type="EMBL" id="PED82026.1"/>
    </source>
</evidence>
<dbReference type="EMBL" id="NVOR01000046">
    <property type="protein sequence ID" value="PED82026.1"/>
    <property type="molecule type" value="Genomic_DNA"/>
</dbReference>
<evidence type="ECO:0000313" key="3">
    <source>
        <dbReference type="Proteomes" id="UP000221020"/>
    </source>
</evidence>